<evidence type="ECO:0000256" key="1">
    <source>
        <dbReference type="SAM" id="MobiDB-lite"/>
    </source>
</evidence>
<feature type="region of interest" description="Disordered" evidence="1">
    <location>
        <begin position="146"/>
        <end position="237"/>
    </location>
</feature>
<evidence type="ECO:0000313" key="3">
    <source>
        <dbReference type="Proteomes" id="UP000825729"/>
    </source>
</evidence>
<sequence length="251" mass="26967">MERVGGDVASDEGGRRREQEAGAVARFAITEFIKEGRDERMVPCVVVAETVEEGRDNFWLSAAGEALITTRNDPVGSLVKPARVWVEETAHRPSSSRTKTASGAACGAMGAYVTRSRGAEANCCGPSGLTEVPSRVGDFYRLGPEWVPGQDGDNGNEGVPFGGSEGEHAPRRKRRQPHVVHVRARPAGEAGRTRFDRGVEGVGSSARMRDEGGEVKRTPPAVKAVPSWVPPDPQSKGTLPIRRLTRVNFEA</sequence>
<feature type="compositionally biased region" description="Basic residues" evidence="1">
    <location>
        <begin position="170"/>
        <end position="184"/>
    </location>
</feature>
<accession>A0AAV7EB10</accession>
<dbReference type="Proteomes" id="UP000825729">
    <property type="component" value="Unassembled WGS sequence"/>
</dbReference>
<proteinExistence type="predicted"/>
<protein>
    <submittedName>
        <fullName evidence="2">Uncharacterized protein</fullName>
    </submittedName>
</protein>
<reference evidence="2 3" key="1">
    <citation type="submission" date="2021-07" db="EMBL/GenBank/DDBJ databases">
        <title>The Aristolochia fimbriata genome: insights into angiosperm evolution, floral development and chemical biosynthesis.</title>
        <authorList>
            <person name="Jiao Y."/>
        </authorList>
    </citation>
    <scope>NUCLEOTIDE SEQUENCE [LARGE SCALE GENOMIC DNA]</scope>
    <source>
        <strain evidence="2">IBCAS-2021</strain>
        <tissue evidence="2">Leaf</tissue>
    </source>
</reference>
<gene>
    <name evidence="2" type="ORF">H6P81_012116</name>
</gene>
<evidence type="ECO:0000313" key="2">
    <source>
        <dbReference type="EMBL" id="KAG9445988.1"/>
    </source>
</evidence>
<comment type="caution">
    <text evidence="2">The sequence shown here is derived from an EMBL/GenBank/DDBJ whole genome shotgun (WGS) entry which is preliminary data.</text>
</comment>
<name>A0AAV7EB10_ARIFI</name>
<feature type="region of interest" description="Disordered" evidence="1">
    <location>
        <begin position="1"/>
        <end position="20"/>
    </location>
</feature>
<dbReference type="EMBL" id="JAINDJ010000005">
    <property type="protein sequence ID" value="KAG9445988.1"/>
    <property type="molecule type" value="Genomic_DNA"/>
</dbReference>
<dbReference type="AlphaFoldDB" id="A0AAV7EB10"/>
<organism evidence="2 3">
    <name type="scientific">Aristolochia fimbriata</name>
    <name type="common">White veined hardy Dutchman's pipe vine</name>
    <dbReference type="NCBI Taxonomy" id="158543"/>
    <lineage>
        <taxon>Eukaryota</taxon>
        <taxon>Viridiplantae</taxon>
        <taxon>Streptophyta</taxon>
        <taxon>Embryophyta</taxon>
        <taxon>Tracheophyta</taxon>
        <taxon>Spermatophyta</taxon>
        <taxon>Magnoliopsida</taxon>
        <taxon>Magnoliidae</taxon>
        <taxon>Piperales</taxon>
        <taxon>Aristolochiaceae</taxon>
        <taxon>Aristolochia</taxon>
    </lineage>
</organism>
<feature type="compositionally biased region" description="Basic and acidic residues" evidence="1">
    <location>
        <begin position="207"/>
        <end position="217"/>
    </location>
</feature>
<keyword evidence="3" id="KW-1185">Reference proteome</keyword>